<keyword evidence="4" id="KW-1185">Reference proteome</keyword>
<comment type="caution">
    <text evidence="3">The sequence shown here is derived from an EMBL/GenBank/DDBJ whole genome shotgun (WGS) entry which is preliminary data.</text>
</comment>
<organism evidence="3 4">
    <name type="scientific">Fictibacillus halophilus</name>
    <dbReference type="NCBI Taxonomy" id="1610490"/>
    <lineage>
        <taxon>Bacteria</taxon>
        <taxon>Bacillati</taxon>
        <taxon>Bacillota</taxon>
        <taxon>Bacilli</taxon>
        <taxon>Bacillales</taxon>
        <taxon>Fictibacillaceae</taxon>
        <taxon>Fictibacillus</taxon>
    </lineage>
</organism>
<accession>A0ABV2LGN2</accession>
<gene>
    <name evidence="3" type="ORF">ABID52_001331</name>
</gene>
<dbReference type="EMBL" id="JBEPMP010000001">
    <property type="protein sequence ID" value="MET3727750.1"/>
    <property type="molecule type" value="Genomic_DNA"/>
</dbReference>
<reference evidence="3 4" key="1">
    <citation type="submission" date="2024-06" db="EMBL/GenBank/DDBJ databases">
        <title>Genomic Encyclopedia of Type Strains, Phase IV (KMG-IV): sequencing the most valuable type-strain genomes for metagenomic binning, comparative biology and taxonomic classification.</title>
        <authorList>
            <person name="Goeker M."/>
        </authorList>
    </citation>
    <scope>NUCLEOTIDE SEQUENCE [LARGE SCALE GENOMIC DNA]</scope>
    <source>
        <strain evidence="3 4">DSM 100124</strain>
    </source>
</reference>
<evidence type="ECO:0000313" key="3">
    <source>
        <dbReference type="EMBL" id="MET3727750.1"/>
    </source>
</evidence>
<evidence type="ECO:0000256" key="2">
    <source>
        <dbReference type="SAM" id="Phobius"/>
    </source>
</evidence>
<feature type="transmembrane region" description="Helical" evidence="2">
    <location>
        <begin position="6"/>
        <end position="29"/>
    </location>
</feature>
<keyword evidence="2" id="KW-1133">Transmembrane helix</keyword>
<evidence type="ECO:0000313" key="4">
    <source>
        <dbReference type="Proteomes" id="UP001549097"/>
    </source>
</evidence>
<keyword evidence="2" id="KW-0812">Transmembrane</keyword>
<dbReference type="RefSeq" id="WP_198767830.1">
    <property type="nucleotide sequence ID" value="NZ_JAEACF010000001.1"/>
</dbReference>
<feature type="region of interest" description="Disordered" evidence="1">
    <location>
        <begin position="35"/>
        <end position="60"/>
    </location>
</feature>
<sequence length="144" mass="16701">MNIIEAIIELLLANIAFVILIAGGLYSVFKRQKEMKETKRSEPNRRKAEAPKQTVSPFGLPAEPRVKEVKKSIEIEKDKINQKVYKQPSYTREVNKARAEKVSNRYQDKEDTIMNDFKVNQQELQKAVIWSEILSKPKALQKRS</sequence>
<keyword evidence="2" id="KW-0472">Membrane</keyword>
<feature type="compositionally biased region" description="Basic and acidic residues" evidence="1">
    <location>
        <begin position="35"/>
        <end position="50"/>
    </location>
</feature>
<dbReference type="Proteomes" id="UP001549097">
    <property type="component" value="Unassembled WGS sequence"/>
</dbReference>
<name>A0ABV2LGN2_9BACL</name>
<proteinExistence type="predicted"/>
<protein>
    <submittedName>
        <fullName evidence="3">ATPase subunit of ABC transporter with duplicated ATPase domains</fullName>
    </submittedName>
</protein>
<evidence type="ECO:0000256" key="1">
    <source>
        <dbReference type="SAM" id="MobiDB-lite"/>
    </source>
</evidence>